<organism evidence="2 3">
    <name type="scientific">Streptomyces pratens</name>
    <dbReference type="NCBI Taxonomy" id="887456"/>
    <lineage>
        <taxon>Bacteria</taxon>
        <taxon>Bacillati</taxon>
        <taxon>Actinomycetota</taxon>
        <taxon>Actinomycetes</taxon>
        <taxon>Kitasatosporales</taxon>
        <taxon>Streptomycetaceae</taxon>
        <taxon>Streptomyces</taxon>
    </lineage>
</organism>
<feature type="chain" id="PRO_5046911273" description="Small secreted protein" evidence="1">
    <location>
        <begin position="28"/>
        <end position="203"/>
    </location>
</feature>
<evidence type="ECO:0008006" key="4">
    <source>
        <dbReference type="Google" id="ProtNLM"/>
    </source>
</evidence>
<keyword evidence="1" id="KW-0732">Signal</keyword>
<dbReference type="Proteomes" id="UP001596242">
    <property type="component" value="Unassembled WGS sequence"/>
</dbReference>
<evidence type="ECO:0000313" key="2">
    <source>
        <dbReference type="EMBL" id="MFC6056432.1"/>
    </source>
</evidence>
<reference evidence="3" key="1">
    <citation type="journal article" date="2019" name="Int. J. Syst. Evol. Microbiol.">
        <title>The Global Catalogue of Microorganisms (GCM) 10K type strain sequencing project: providing services to taxonomists for standard genome sequencing and annotation.</title>
        <authorList>
            <consortium name="The Broad Institute Genomics Platform"/>
            <consortium name="The Broad Institute Genome Sequencing Center for Infectious Disease"/>
            <person name="Wu L."/>
            <person name="Ma J."/>
        </authorList>
    </citation>
    <scope>NUCLEOTIDE SEQUENCE [LARGE SCALE GENOMIC DNA]</scope>
    <source>
        <strain evidence="3">JCM 12763</strain>
    </source>
</reference>
<sequence>MKISTACQAALVAASALAVLAPTQSFAAEAPACTAENIAYLDAQDKQEDATADAFAARQAYDRTVADQKALDDTAEVGRNLYEAAGGLVEWSMYKKLYEAAERRDPAGVADAAVAEADAAQKAIDAGIPDHAKGRNPFIEDDMKNLIAQLRSKAEEARKMTAAPNPDGLRHEVATTITAQTEADKAVRPARDAYRECLANTDS</sequence>
<dbReference type="EMBL" id="JBHSPT010000031">
    <property type="protein sequence ID" value="MFC6056432.1"/>
    <property type="molecule type" value="Genomic_DNA"/>
</dbReference>
<proteinExistence type="predicted"/>
<keyword evidence="3" id="KW-1185">Reference proteome</keyword>
<comment type="caution">
    <text evidence="2">The sequence shown here is derived from an EMBL/GenBank/DDBJ whole genome shotgun (WGS) entry which is preliminary data.</text>
</comment>
<name>A0ABW1LZK5_9ACTN</name>
<accession>A0ABW1LZK5</accession>
<evidence type="ECO:0000256" key="1">
    <source>
        <dbReference type="SAM" id="SignalP"/>
    </source>
</evidence>
<feature type="signal peptide" evidence="1">
    <location>
        <begin position="1"/>
        <end position="27"/>
    </location>
</feature>
<dbReference type="RefSeq" id="WP_386396504.1">
    <property type="nucleotide sequence ID" value="NZ_JBHSPT010000031.1"/>
</dbReference>
<protein>
    <recommendedName>
        <fullName evidence="4">Small secreted protein</fullName>
    </recommendedName>
</protein>
<evidence type="ECO:0000313" key="3">
    <source>
        <dbReference type="Proteomes" id="UP001596242"/>
    </source>
</evidence>
<gene>
    <name evidence="2" type="ORF">ACFP50_13420</name>
</gene>